<dbReference type="Pfam" id="PF00512">
    <property type="entry name" value="HisKA"/>
    <property type="match status" value="1"/>
</dbReference>
<dbReference type="PANTHER" id="PTHR43047:SF72">
    <property type="entry name" value="OSMOSENSING HISTIDINE PROTEIN KINASE SLN1"/>
    <property type="match status" value="1"/>
</dbReference>
<dbReference type="RefSeq" id="WP_073112340.1">
    <property type="nucleotide sequence ID" value="NZ_FQZY01000059.1"/>
</dbReference>
<dbReference type="GO" id="GO:0009927">
    <property type="term" value="F:histidine phosphotransfer kinase activity"/>
    <property type="evidence" value="ECO:0007669"/>
    <property type="project" value="TreeGrafter"/>
</dbReference>
<dbReference type="Gene3D" id="3.30.565.10">
    <property type="entry name" value="Histidine kinase-like ATPase, C-terminal domain"/>
    <property type="match status" value="1"/>
</dbReference>
<dbReference type="AlphaFoldDB" id="A0A1M6TGZ6"/>
<keyword evidence="11" id="KW-1133">Transmembrane helix</keyword>
<dbReference type="EC" id="2.7.13.3" evidence="3"/>
<dbReference type="EMBL" id="FQZY01000059">
    <property type="protein sequence ID" value="SHK56116.1"/>
    <property type="molecule type" value="Genomic_DNA"/>
</dbReference>
<dbReference type="InterPro" id="IPR036097">
    <property type="entry name" value="HisK_dim/P_sf"/>
</dbReference>
<evidence type="ECO:0000256" key="1">
    <source>
        <dbReference type="ARBA" id="ARBA00000085"/>
    </source>
</evidence>
<accession>A0A1M6TGZ6</accession>
<gene>
    <name evidence="14" type="ORF">SAMN02745243_03227</name>
</gene>
<dbReference type="InterPro" id="IPR001789">
    <property type="entry name" value="Sig_transdc_resp-reg_receiver"/>
</dbReference>
<dbReference type="InterPro" id="IPR011006">
    <property type="entry name" value="CheY-like_superfamily"/>
</dbReference>
<keyword evidence="6" id="KW-0808">Transferase</keyword>
<dbReference type="InterPro" id="IPR005467">
    <property type="entry name" value="His_kinase_dom"/>
</dbReference>
<sequence>MQKNHKKNLLAFLAEVILTLTICFGIAFSSYMGLSAKAENYAARVFQREFLFVLLLAGVLIAIETVFYLRNRTRLQELEMRDHRLSAITDAMFQWQVSIDLETMMATSNTLPEPVPYEQFYGMCIQAAVGAQDICALEINLSPEAIQAIDPGSRMEGIRVTVQEPNAVGSVETRVQEIFVMISHLGHKRTATILCNDITENELERNQVMRSVGSQFAAVVVCNVKTRTYELLYAEQEIAERIHGKTYMECVSNIAEDFMMPEYRDPYIHTLEIGLNTKSREAKGREVIVRMKNGKWCSVTTFKSIGFAENHLFIQCISHADEQMQQQENLKAALRDADTANRSKTAFLSRMSHDMRTPMNAIIGLSALTLDEAKNPAAVRDNMTKIRSASDFMLGLVNDILDMARIEDGSVEFHKERYTYREFLMNMRTMFQAQCEEKKIALDIEESKLNPVIIVDKIRMNQIFFNIFSNAVKYTLPGGKITYNTNNLQIHDQVLSVEFIISDTGIGMTPEFQEHLFEPFTQEDESVTPELQGSGLGLSITKQLVDLMGGTIRIESQKNVGTTVTVSLSFELVAADFKETVVMQEKENSDYACLVDKNVLLVEDHPLNAQIARRLLEKKHMRVIHAENGKMAVEKFNASPEFGFDVILMDIRMPEMSGLDATRAIRALARADAAEVPIIAMSANAYCEDVNKSLEAGMNAHLAKPVEPGKLFDTLEEIVLRR</sequence>
<dbReference type="PROSITE" id="PS50109">
    <property type="entry name" value="HIS_KIN"/>
    <property type="match status" value="1"/>
</dbReference>
<comment type="subcellular location">
    <subcellularLocation>
        <location evidence="2">Membrane</location>
    </subcellularLocation>
</comment>
<dbReference type="PROSITE" id="PS50110">
    <property type="entry name" value="RESPONSE_REGULATORY"/>
    <property type="match status" value="1"/>
</dbReference>
<evidence type="ECO:0000313" key="14">
    <source>
        <dbReference type="EMBL" id="SHK56116.1"/>
    </source>
</evidence>
<keyword evidence="7 14" id="KW-0418">Kinase</keyword>
<reference evidence="14 15" key="1">
    <citation type="submission" date="2016-11" db="EMBL/GenBank/DDBJ databases">
        <authorList>
            <person name="Jaros S."/>
            <person name="Januszkiewicz K."/>
            <person name="Wedrychowicz H."/>
        </authorList>
    </citation>
    <scope>NUCLEOTIDE SEQUENCE [LARGE SCALE GENOMIC DNA]</scope>
    <source>
        <strain evidence="14 15">DSM 15480</strain>
    </source>
</reference>
<dbReference type="GO" id="GO:0000155">
    <property type="term" value="F:phosphorelay sensor kinase activity"/>
    <property type="evidence" value="ECO:0007669"/>
    <property type="project" value="InterPro"/>
</dbReference>
<dbReference type="InterPro" id="IPR003661">
    <property type="entry name" value="HisK_dim/P_dom"/>
</dbReference>
<dbReference type="InterPro" id="IPR004358">
    <property type="entry name" value="Sig_transdc_His_kin-like_C"/>
</dbReference>
<feature type="domain" description="Response regulatory" evidence="13">
    <location>
        <begin position="598"/>
        <end position="719"/>
    </location>
</feature>
<evidence type="ECO:0000256" key="11">
    <source>
        <dbReference type="SAM" id="Phobius"/>
    </source>
</evidence>
<proteinExistence type="predicted"/>
<feature type="transmembrane region" description="Helical" evidence="11">
    <location>
        <begin position="9"/>
        <end position="30"/>
    </location>
</feature>
<evidence type="ECO:0000256" key="5">
    <source>
        <dbReference type="ARBA" id="ARBA00022553"/>
    </source>
</evidence>
<dbReference type="OrthoDB" id="9790669at2"/>
<evidence type="ECO:0000256" key="7">
    <source>
        <dbReference type="ARBA" id="ARBA00022777"/>
    </source>
</evidence>
<evidence type="ECO:0000256" key="6">
    <source>
        <dbReference type="ARBA" id="ARBA00022679"/>
    </source>
</evidence>
<feature type="domain" description="Histidine kinase" evidence="12">
    <location>
        <begin position="350"/>
        <end position="572"/>
    </location>
</feature>
<keyword evidence="5 10" id="KW-0597">Phosphoprotein</keyword>
<keyword evidence="8" id="KW-0902">Two-component regulatory system</keyword>
<dbReference type="SUPFAM" id="SSF55874">
    <property type="entry name" value="ATPase domain of HSP90 chaperone/DNA topoisomerase II/histidine kinase"/>
    <property type="match status" value="1"/>
</dbReference>
<dbReference type="FunFam" id="3.30.565.10:FF:000006">
    <property type="entry name" value="Sensor histidine kinase WalK"/>
    <property type="match status" value="1"/>
</dbReference>
<keyword evidence="15" id="KW-1185">Reference proteome</keyword>
<feature type="transmembrane region" description="Helical" evidence="11">
    <location>
        <begin position="50"/>
        <end position="69"/>
    </location>
</feature>
<evidence type="ECO:0000256" key="3">
    <source>
        <dbReference type="ARBA" id="ARBA00012438"/>
    </source>
</evidence>
<evidence type="ECO:0000256" key="4">
    <source>
        <dbReference type="ARBA" id="ARBA00018672"/>
    </source>
</evidence>
<dbReference type="Pfam" id="PF00072">
    <property type="entry name" value="Response_reg"/>
    <property type="match status" value="1"/>
</dbReference>
<dbReference type="PRINTS" id="PR00344">
    <property type="entry name" value="BCTRLSENSOR"/>
</dbReference>
<evidence type="ECO:0000256" key="2">
    <source>
        <dbReference type="ARBA" id="ARBA00004370"/>
    </source>
</evidence>
<dbReference type="STRING" id="1121950.SAMN02745243_03227"/>
<evidence type="ECO:0000256" key="9">
    <source>
        <dbReference type="ARBA" id="ARBA00024867"/>
    </source>
</evidence>
<dbReference type="CDD" id="cd00082">
    <property type="entry name" value="HisKA"/>
    <property type="match status" value="1"/>
</dbReference>
<evidence type="ECO:0000313" key="15">
    <source>
        <dbReference type="Proteomes" id="UP000184301"/>
    </source>
</evidence>
<dbReference type="Proteomes" id="UP000184301">
    <property type="component" value="Unassembled WGS sequence"/>
</dbReference>
<evidence type="ECO:0000259" key="12">
    <source>
        <dbReference type="PROSITE" id="PS50109"/>
    </source>
</evidence>
<dbReference type="SUPFAM" id="SSF52172">
    <property type="entry name" value="CheY-like"/>
    <property type="match status" value="1"/>
</dbReference>
<dbReference type="Pfam" id="PF02518">
    <property type="entry name" value="HATPase_c"/>
    <property type="match status" value="1"/>
</dbReference>
<organism evidence="14 15">
    <name type="scientific">Hespellia stercorisuis DSM 15480</name>
    <dbReference type="NCBI Taxonomy" id="1121950"/>
    <lineage>
        <taxon>Bacteria</taxon>
        <taxon>Bacillati</taxon>
        <taxon>Bacillota</taxon>
        <taxon>Clostridia</taxon>
        <taxon>Lachnospirales</taxon>
        <taxon>Lachnospiraceae</taxon>
        <taxon>Hespellia</taxon>
    </lineage>
</organism>
<evidence type="ECO:0000256" key="8">
    <source>
        <dbReference type="ARBA" id="ARBA00023012"/>
    </source>
</evidence>
<dbReference type="SUPFAM" id="SSF47384">
    <property type="entry name" value="Homodimeric domain of signal transducing histidine kinase"/>
    <property type="match status" value="1"/>
</dbReference>
<dbReference type="CDD" id="cd17546">
    <property type="entry name" value="REC_hyHK_CKI1_RcsC-like"/>
    <property type="match status" value="1"/>
</dbReference>
<comment type="catalytic activity">
    <reaction evidence="1">
        <text>ATP + protein L-histidine = ADP + protein N-phospho-L-histidine.</text>
        <dbReference type="EC" id="2.7.13.3"/>
    </reaction>
</comment>
<dbReference type="Gene3D" id="1.10.287.130">
    <property type="match status" value="1"/>
</dbReference>
<dbReference type="Gene3D" id="3.40.50.2300">
    <property type="match status" value="1"/>
</dbReference>
<comment type="function">
    <text evidence="9">May play the central regulatory role in sporulation. It may be an element of the effector pathway responsible for the activation of sporulation genes in response to nutritional stress. Spo0A may act in concert with spo0H (a sigma factor) to control the expression of some genes that are critical to the sporulation process.</text>
</comment>
<dbReference type="SMART" id="SM00388">
    <property type="entry name" value="HisKA"/>
    <property type="match status" value="1"/>
</dbReference>
<keyword evidence="11" id="KW-0472">Membrane</keyword>
<dbReference type="SMART" id="SM00448">
    <property type="entry name" value="REC"/>
    <property type="match status" value="1"/>
</dbReference>
<protein>
    <recommendedName>
        <fullName evidence="4">Stage 0 sporulation protein A homolog</fullName>
        <ecNumber evidence="3">2.7.13.3</ecNumber>
    </recommendedName>
</protein>
<evidence type="ECO:0000259" key="13">
    <source>
        <dbReference type="PROSITE" id="PS50110"/>
    </source>
</evidence>
<dbReference type="SMART" id="SM00387">
    <property type="entry name" value="HATPase_c"/>
    <property type="match status" value="1"/>
</dbReference>
<keyword evidence="11" id="KW-0812">Transmembrane</keyword>
<dbReference type="InterPro" id="IPR003594">
    <property type="entry name" value="HATPase_dom"/>
</dbReference>
<name>A0A1M6TGZ6_9FIRM</name>
<evidence type="ECO:0000256" key="10">
    <source>
        <dbReference type="PROSITE-ProRule" id="PRU00169"/>
    </source>
</evidence>
<dbReference type="GO" id="GO:0005886">
    <property type="term" value="C:plasma membrane"/>
    <property type="evidence" value="ECO:0007669"/>
    <property type="project" value="TreeGrafter"/>
</dbReference>
<dbReference type="PANTHER" id="PTHR43047">
    <property type="entry name" value="TWO-COMPONENT HISTIDINE PROTEIN KINASE"/>
    <property type="match status" value="1"/>
</dbReference>
<feature type="modified residue" description="4-aspartylphosphate" evidence="10">
    <location>
        <position position="650"/>
    </location>
</feature>
<dbReference type="InterPro" id="IPR036890">
    <property type="entry name" value="HATPase_C_sf"/>
</dbReference>